<feature type="domain" description="Restriction system protein Mrr-like N-terminal" evidence="2">
    <location>
        <begin position="6"/>
        <end position="91"/>
    </location>
</feature>
<dbReference type="InterPro" id="IPR025745">
    <property type="entry name" value="Mrr-like_N_dom"/>
</dbReference>
<dbReference type="PANTHER" id="PTHR30015:SF7">
    <property type="entry name" value="TYPE IV METHYL-DIRECTED RESTRICTION ENZYME ECOKMRR"/>
    <property type="match status" value="1"/>
</dbReference>
<dbReference type="RefSeq" id="WP_154809972.1">
    <property type="nucleotide sequence ID" value="NZ_VIAQ01000015.1"/>
</dbReference>
<dbReference type="PANTHER" id="PTHR30015">
    <property type="entry name" value="MRR RESTRICTION SYSTEM PROTEIN"/>
    <property type="match status" value="1"/>
</dbReference>
<keyword evidence="4" id="KW-1185">Reference proteome</keyword>
<reference evidence="3 4" key="1">
    <citation type="submission" date="2019-06" db="EMBL/GenBank/DDBJ databases">
        <title>Draft genome sequence of Methanolobus vulcani B1d.</title>
        <authorList>
            <person name="Creighbaum A.J."/>
            <person name="Ticak T."/>
            <person name="Hariraju D."/>
            <person name="Arivett B.A."/>
            <person name="Ferguson D.J.Jr."/>
        </authorList>
    </citation>
    <scope>NUCLEOTIDE SEQUENCE [LARGE SCALE GENOMIC DNA]</scope>
    <source>
        <strain evidence="3 4">B1d</strain>
    </source>
</reference>
<dbReference type="Gene3D" id="3.40.1350.10">
    <property type="match status" value="1"/>
</dbReference>
<dbReference type="InterPro" id="IPR052906">
    <property type="entry name" value="Type_IV_Methyl-Rstrct_Enzyme"/>
</dbReference>
<dbReference type="Pfam" id="PF14338">
    <property type="entry name" value="Mrr_N"/>
    <property type="match status" value="1"/>
</dbReference>
<feature type="domain" description="Restriction endonuclease type IV Mrr" evidence="1">
    <location>
        <begin position="165"/>
        <end position="278"/>
    </location>
</feature>
<sequence>MSIPDYQTIMLPLLRVLEDKKTYKISELIEILSDEFNLTDEEKQMKFESGNDNIFRNRVRWARTYLKKACLVDDPERGYLVITNRGLEALRSNINRIDVDFLKRYSEFMDFKYPNKETEETVIEIPSSEEEIVDEKTPDELLEEGFSRIRKNLAQDLLSRLIDNSPHFFENAILILLESMGYGEGKVTGKSGDNGIDGIIHQDKLGLETIIFQAKRYSDGNTVSSSTIRDFIGALDLKGVTKGVFITTSKFTPNARETAIKSTKTIRLIEGTELVQLMIDNDIGVNTYKTYNLKKIDLDFFIEFDE</sequence>
<evidence type="ECO:0000313" key="3">
    <source>
        <dbReference type="EMBL" id="TQD25245.1"/>
    </source>
</evidence>
<dbReference type="SUPFAM" id="SSF52980">
    <property type="entry name" value="Restriction endonuclease-like"/>
    <property type="match status" value="1"/>
</dbReference>
<dbReference type="OrthoDB" id="115422at2157"/>
<keyword evidence="3" id="KW-0540">Nuclease</keyword>
<keyword evidence="3" id="KW-0255">Endonuclease</keyword>
<gene>
    <name evidence="3" type="ORF">FKV42_09385</name>
</gene>
<dbReference type="AlphaFoldDB" id="A0A7Z8P258"/>
<dbReference type="GO" id="GO:0015666">
    <property type="term" value="F:restriction endodeoxyribonuclease activity"/>
    <property type="evidence" value="ECO:0007669"/>
    <property type="project" value="TreeGrafter"/>
</dbReference>
<name>A0A7Z8P258_9EURY</name>
<evidence type="ECO:0000313" key="4">
    <source>
        <dbReference type="Proteomes" id="UP000319335"/>
    </source>
</evidence>
<accession>A0A7Z8P258</accession>
<dbReference type="InterPro" id="IPR007560">
    <property type="entry name" value="Restrct_endonuc_IV_Mrr"/>
</dbReference>
<comment type="caution">
    <text evidence="3">The sequence shown here is derived from an EMBL/GenBank/DDBJ whole genome shotgun (WGS) entry which is preliminary data.</text>
</comment>
<dbReference type="Pfam" id="PF04471">
    <property type="entry name" value="Mrr_cat"/>
    <property type="match status" value="1"/>
</dbReference>
<evidence type="ECO:0000259" key="2">
    <source>
        <dbReference type="Pfam" id="PF14338"/>
    </source>
</evidence>
<keyword evidence="3" id="KW-0378">Hydrolase</keyword>
<evidence type="ECO:0000259" key="1">
    <source>
        <dbReference type="Pfam" id="PF04471"/>
    </source>
</evidence>
<proteinExistence type="predicted"/>
<protein>
    <submittedName>
        <fullName evidence="3">Restriction endonuclease</fullName>
    </submittedName>
</protein>
<organism evidence="3 4">
    <name type="scientific">Methanolobus vulcani</name>
    <dbReference type="NCBI Taxonomy" id="38026"/>
    <lineage>
        <taxon>Archaea</taxon>
        <taxon>Methanobacteriati</taxon>
        <taxon>Methanobacteriota</taxon>
        <taxon>Stenosarchaea group</taxon>
        <taxon>Methanomicrobia</taxon>
        <taxon>Methanosarcinales</taxon>
        <taxon>Methanosarcinaceae</taxon>
        <taxon>Methanolobus</taxon>
    </lineage>
</organism>
<dbReference type="GO" id="GO:0009307">
    <property type="term" value="P:DNA restriction-modification system"/>
    <property type="evidence" value="ECO:0007669"/>
    <property type="project" value="InterPro"/>
</dbReference>
<dbReference type="GO" id="GO:0003677">
    <property type="term" value="F:DNA binding"/>
    <property type="evidence" value="ECO:0007669"/>
    <property type="project" value="InterPro"/>
</dbReference>
<dbReference type="Proteomes" id="UP000319335">
    <property type="component" value="Unassembled WGS sequence"/>
</dbReference>
<dbReference type="InterPro" id="IPR011856">
    <property type="entry name" value="tRNA_endonuc-like_dom_sf"/>
</dbReference>
<dbReference type="InterPro" id="IPR011335">
    <property type="entry name" value="Restrct_endonuc-II-like"/>
</dbReference>
<dbReference type="EMBL" id="VIAQ01000015">
    <property type="protein sequence ID" value="TQD25245.1"/>
    <property type="molecule type" value="Genomic_DNA"/>
</dbReference>